<comment type="caution">
    <text evidence="1">The sequence shown here is derived from an EMBL/GenBank/DDBJ whole genome shotgun (WGS) entry which is preliminary data.</text>
</comment>
<gene>
    <name evidence="1" type="ORF">UG56_006630</name>
</gene>
<name>A0A1J4N874_9ACTN</name>
<dbReference type="EMBL" id="JZDQ02000007">
    <property type="protein sequence ID" value="OIJ27730.1"/>
    <property type="molecule type" value="Genomic_DNA"/>
</dbReference>
<reference evidence="1" key="1">
    <citation type="submission" date="2016-10" db="EMBL/GenBank/DDBJ databases">
        <title>Draft Genome Sequence of Nocardioides luteus Strain BAFB, an Alkane-Degrading Bacterium Isolated from JP-7 Polluted Soil.</title>
        <authorList>
            <person name="Brown L."/>
            <person name="Ruiz O.N."/>
            <person name="Gunasekera T."/>
        </authorList>
    </citation>
    <scope>NUCLEOTIDE SEQUENCE [LARGE SCALE GENOMIC DNA]</scope>
    <source>
        <strain evidence="1">BAFB</strain>
    </source>
</reference>
<dbReference type="AlphaFoldDB" id="A0A1J4N874"/>
<proteinExistence type="predicted"/>
<accession>A0A1J4N874</accession>
<keyword evidence="2" id="KW-1185">Reference proteome</keyword>
<protein>
    <submittedName>
        <fullName evidence="1">Uncharacterized protein</fullName>
    </submittedName>
</protein>
<dbReference type="Proteomes" id="UP000033772">
    <property type="component" value="Unassembled WGS sequence"/>
</dbReference>
<dbReference type="STRING" id="1844.UG56_006630"/>
<evidence type="ECO:0000313" key="2">
    <source>
        <dbReference type="Proteomes" id="UP000033772"/>
    </source>
</evidence>
<sequence>MRESVLYVLRWSETALLTGDQDGVRWVYAFTSVRDLARYAAVRGADESVDVDFMTVRADRLLEVALPELASAAGMPVGLAIDIGSSSPMLVPAVADGVDEAL</sequence>
<organism evidence="1 2">
    <name type="scientific">Nocardioides luteus</name>
    <dbReference type="NCBI Taxonomy" id="1844"/>
    <lineage>
        <taxon>Bacteria</taxon>
        <taxon>Bacillati</taxon>
        <taxon>Actinomycetota</taxon>
        <taxon>Actinomycetes</taxon>
        <taxon>Propionibacteriales</taxon>
        <taxon>Nocardioidaceae</taxon>
        <taxon>Nocardioides</taxon>
    </lineage>
</organism>
<evidence type="ECO:0000313" key="1">
    <source>
        <dbReference type="EMBL" id="OIJ27730.1"/>
    </source>
</evidence>